<name>A0A8J3J3P5_9ACTN</name>
<dbReference type="EMBL" id="BOMB01000010">
    <property type="protein sequence ID" value="GID11041.1"/>
    <property type="molecule type" value="Genomic_DNA"/>
</dbReference>
<gene>
    <name evidence="2" type="ORF">Aru02nite_19300</name>
</gene>
<keyword evidence="1" id="KW-0862">Zinc</keyword>
<dbReference type="Gene3D" id="3.40.50.10320">
    <property type="entry name" value="LmbE-like"/>
    <property type="match status" value="1"/>
</dbReference>
<dbReference type="Pfam" id="PF02585">
    <property type="entry name" value="PIG-L"/>
    <property type="match status" value="1"/>
</dbReference>
<sequence length="269" mass="28351">MRVLAVVAHPDDETLFLGGVLAGLAASGAEVSVLSATLGEGALWRPEDGEKGWVRAAEQRSDQWREACALLGARRTIPLGGAGRWRDYGHVPGPYSPARADRAELAGAIRTVAAALDPDIVLTTGDQGITRHPDHIAVHAAVAACKFPIVLAACLPIRQVLFAELTLAEAGLAPEPVGLAGGGGFPFAVPLPDAATAAKQAACDVYYPGLGTAPLRDLTTTGYGRDVLALRAIWDETDWTVEWFENHGTRRGTRLLARWTTAAEIAHAD</sequence>
<dbReference type="PANTHER" id="PTHR12993">
    <property type="entry name" value="N-ACETYLGLUCOSAMINYL-PHOSPHATIDYLINOSITOL DE-N-ACETYLASE-RELATED"/>
    <property type="match status" value="1"/>
</dbReference>
<proteinExistence type="predicted"/>
<evidence type="ECO:0000313" key="3">
    <source>
        <dbReference type="Proteomes" id="UP000612808"/>
    </source>
</evidence>
<dbReference type="AlphaFoldDB" id="A0A8J3J3P5"/>
<dbReference type="GO" id="GO:0016137">
    <property type="term" value="P:glycoside metabolic process"/>
    <property type="evidence" value="ECO:0007669"/>
    <property type="project" value="UniProtKB-ARBA"/>
</dbReference>
<evidence type="ECO:0000256" key="1">
    <source>
        <dbReference type="ARBA" id="ARBA00022833"/>
    </source>
</evidence>
<dbReference type="InterPro" id="IPR003737">
    <property type="entry name" value="GlcNAc_PI_deacetylase-related"/>
</dbReference>
<dbReference type="InterPro" id="IPR024078">
    <property type="entry name" value="LmbE-like_dom_sf"/>
</dbReference>
<evidence type="ECO:0008006" key="4">
    <source>
        <dbReference type="Google" id="ProtNLM"/>
    </source>
</evidence>
<dbReference type="GO" id="GO:0016811">
    <property type="term" value="F:hydrolase activity, acting on carbon-nitrogen (but not peptide) bonds, in linear amides"/>
    <property type="evidence" value="ECO:0007669"/>
    <property type="project" value="TreeGrafter"/>
</dbReference>
<keyword evidence="3" id="KW-1185">Reference proteome</keyword>
<dbReference type="RefSeq" id="WP_203656757.1">
    <property type="nucleotide sequence ID" value="NZ_BAAAZM010000019.1"/>
</dbReference>
<dbReference type="SUPFAM" id="SSF102588">
    <property type="entry name" value="LmbE-like"/>
    <property type="match status" value="1"/>
</dbReference>
<dbReference type="PANTHER" id="PTHR12993:SF11">
    <property type="entry name" value="N-ACETYLGLUCOSAMINYL-PHOSPHATIDYLINOSITOL DE-N-ACETYLASE"/>
    <property type="match status" value="1"/>
</dbReference>
<reference evidence="2" key="1">
    <citation type="submission" date="2021-01" db="EMBL/GenBank/DDBJ databases">
        <title>Whole genome shotgun sequence of Actinocatenispora rupis NBRC 107355.</title>
        <authorList>
            <person name="Komaki H."/>
            <person name="Tamura T."/>
        </authorList>
    </citation>
    <scope>NUCLEOTIDE SEQUENCE</scope>
    <source>
        <strain evidence="2">NBRC 107355</strain>
    </source>
</reference>
<accession>A0A8J3J3P5</accession>
<comment type="caution">
    <text evidence="2">The sequence shown here is derived from an EMBL/GenBank/DDBJ whole genome shotgun (WGS) entry which is preliminary data.</text>
</comment>
<evidence type="ECO:0000313" key="2">
    <source>
        <dbReference type="EMBL" id="GID11041.1"/>
    </source>
</evidence>
<organism evidence="2 3">
    <name type="scientific">Actinocatenispora rupis</name>
    <dbReference type="NCBI Taxonomy" id="519421"/>
    <lineage>
        <taxon>Bacteria</taxon>
        <taxon>Bacillati</taxon>
        <taxon>Actinomycetota</taxon>
        <taxon>Actinomycetes</taxon>
        <taxon>Micromonosporales</taxon>
        <taxon>Micromonosporaceae</taxon>
        <taxon>Actinocatenispora</taxon>
    </lineage>
</organism>
<protein>
    <recommendedName>
        <fullName evidence="4">N-acetylglucosaminyl deacetylase, LmbE family</fullName>
    </recommendedName>
</protein>
<dbReference type="Proteomes" id="UP000612808">
    <property type="component" value="Unassembled WGS sequence"/>
</dbReference>